<dbReference type="PANTHER" id="PTHR34144">
    <property type="entry name" value="CHROMOSOME 8, WHOLE GENOME SHOTGUN SEQUENCE"/>
    <property type="match status" value="1"/>
</dbReference>
<feature type="transmembrane region" description="Helical" evidence="6">
    <location>
        <begin position="915"/>
        <end position="936"/>
    </location>
</feature>
<dbReference type="InterPro" id="IPR021047">
    <property type="entry name" value="Mannosyltransferase_CMT1"/>
</dbReference>
<keyword evidence="4 6" id="KW-0472">Membrane</keyword>
<dbReference type="Proteomes" id="UP000799778">
    <property type="component" value="Unassembled WGS sequence"/>
</dbReference>
<dbReference type="InterPro" id="IPR003689">
    <property type="entry name" value="ZIP"/>
</dbReference>
<dbReference type="AlphaFoldDB" id="A0A6A5XQU5"/>
<proteinExistence type="predicted"/>
<organism evidence="7 8">
    <name type="scientific">Aaosphaeria arxii CBS 175.79</name>
    <dbReference type="NCBI Taxonomy" id="1450172"/>
    <lineage>
        <taxon>Eukaryota</taxon>
        <taxon>Fungi</taxon>
        <taxon>Dikarya</taxon>
        <taxon>Ascomycota</taxon>
        <taxon>Pezizomycotina</taxon>
        <taxon>Dothideomycetes</taxon>
        <taxon>Pleosporomycetidae</taxon>
        <taxon>Pleosporales</taxon>
        <taxon>Pleosporales incertae sedis</taxon>
        <taxon>Aaosphaeria</taxon>
    </lineage>
</organism>
<protein>
    <submittedName>
        <fullName evidence="7">Glycosyltransferase family 69 protein</fullName>
    </submittedName>
</protein>
<reference evidence="7" key="1">
    <citation type="journal article" date="2020" name="Stud. Mycol.">
        <title>101 Dothideomycetes genomes: a test case for predicting lifestyles and emergence of pathogens.</title>
        <authorList>
            <person name="Haridas S."/>
            <person name="Albert R."/>
            <person name="Binder M."/>
            <person name="Bloem J."/>
            <person name="Labutti K."/>
            <person name="Salamov A."/>
            <person name="Andreopoulos B."/>
            <person name="Baker S."/>
            <person name="Barry K."/>
            <person name="Bills G."/>
            <person name="Bluhm B."/>
            <person name="Cannon C."/>
            <person name="Castanera R."/>
            <person name="Culley D."/>
            <person name="Daum C."/>
            <person name="Ezra D."/>
            <person name="Gonzalez J."/>
            <person name="Henrissat B."/>
            <person name="Kuo A."/>
            <person name="Liang C."/>
            <person name="Lipzen A."/>
            <person name="Lutzoni F."/>
            <person name="Magnuson J."/>
            <person name="Mondo S."/>
            <person name="Nolan M."/>
            <person name="Ohm R."/>
            <person name="Pangilinan J."/>
            <person name="Park H.-J."/>
            <person name="Ramirez L."/>
            <person name="Alfaro M."/>
            <person name="Sun H."/>
            <person name="Tritt A."/>
            <person name="Yoshinaga Y."/>
            <person name="Zwiers L.-H."/>
            <person name="Turgeon B."/>
            <person name="Goodwin S."/>
            <person name="Spatafora J."/>
            <person name="Crous P."/>
            <person name="Grigoriev I."/>
        </authorList>
    </citation>
    <scope>NUCLEOTIDE SEQUENCE</scope>
    <source>
        <strain evidence="7">CBS 175.79</strain>
    </source>
</reference>
<dbReference type="GeneID" id="54287341"/>
<dbReference type="GO" id="GO:0016740">
    <property type="term" value="F:transferase activity"/>
    <property type="evidence" value="ECO:0007669"/>
    <property type="project" value="UniProtKB-KW"/>
</dbReference>
<feature type="transmembrane region" description="Helical" evidence="6">
    <location>
        <begin position="948"/>
        <end position="966"/>
    </location>
</feature>
<feature type="compositionally biased region" description="Basic and acidic residues" evidence="5">
    <location>
        <begin position="611"/>
        <end position="630"/>
    </location>
</feature>
<dbReference type="Pfam" id="PF02535">
    <property type="entry name" value="Zip"/>
    <property type="match status" value="1"/>
</dbReference>
<feature type="transmembrane region" description="Helical" evidence="6">
    <location>
        <begin position="842"/>
        <end position="865"/>
    </location>
</feature>
<dbReference type="Pfam" id="PF11735">
    <property type="entry name" value="CAP59_mtransfer"/>
    <property type="match status" value="1"/>
</dbReference>
<sequence length="968" mass="107053">MPSQRRFPPSHDYELLPRSSVDIPSPSDLDDKPTSPSWVARLAGAVPFGVKHISNYSTYTHYITPRRKKRSILRLIYWSLFSIPYILLLLVLFVSVFFPSYTTLPPRYEELRQLALSSNQTGRANVFKEKVFIAASIYEENGSLTSGEWAESVLDLVDLLGPENVHLSLYENDPDALTRQSLLEFERRVTCNSTITAETLDLGELPRVTLPNGETRIKRIAFLADVRNKALAPIDEAGVVFDRVLFLNDVNFNPIDAAQLLFSTNVDTSGRANYGAVCAVDFINAFKFYDRFATRDLDGFNPGIPFYPWFTSAGTGTSRNDVLSGSDAVRVRSCWGGMIAFEAKWFQDQQRLRPNTTQDLSPAPTTISTDTSPLRFRYETDIFWDSSECCLINADLQYRRTGQGMPFESGIFMNPYIRVAYDPKTLAWLSVTRRPELLYSRIHDILNHWVGFPQYNERQLENPGDVVQDRVWEYDDPKHAFQKNATDDTLSGHYRDRRNFPASIICVDLVVRQFPGKKHFKIEDSNVFLSGGLSLSFGVMIFSALYSMLPSAKDYLQKGGLGPKIATLVLVGCFLAGALGIAVLSRILHGYIPHSVVDCDHDHGDEEEGKDVDGEHDHSHLERPMEEHSHVHAHGHSHDDAEDSYGTLPSGLARRPSLHAQISTKVSRLVTGSKEFCDEDGQCFGYSDPCGQECFRNVQQARIPRSNTTNSITTKPSLRGLRSYTTPHERQPLLQDVDEETPLIAPASISNPTSPTATTNGHHSAASKPTVHKKPSTASLASSHHTTTSTHSHTKQHHHHVPTNVFLSIGLQTSIAIALHKIPEGFITYATNHANPRLGVSIFLALFIHNITEGFAMALPLYLAISSRWKAIAVSALLGGVSQPLGAGVAALWFNLAGRRDGDSDSGNAGEPGDVVYGCMFAVTAGIMAMVSLQLLGESLDLTHSRKLCFASAFLGMGILGLSSALTA</sequence>
<dbReference type="EMBL" id="ML978069">
    <property type="protein sequence ID" value="KAF2015266.1"/>
    <property type="molecule type" value="Genomic_DNA"/>
</dbReference>
<dbReference type="RefSeq" id="XP_033383605.1">
    <property type="nucleotide sequence ID" value="XM_033529944.1"/>
</dbReference>
<feature type="compositionally biased region" description="Low complexity" evidence="5">
    <location>
        <begin position="776"/>
        <end position="791"/>
    </location>
</feature>
<comment type="subcellular location">
    <subcellularLocation>
        <location evidence="1">Membrane</location>
        <topology evidence="1">Multi-pass membrane protein</topology>
    </subcellularLocation>
</comment>
<keyword evidence="3 6" id="KW-1133">Transmembrane helix</keyword>
<evidence type="ECO:0000256" key="5">
    <source>
        <dbReference type="SAM" id="MobiDB-lite"/>
    </source>
</evidence>
<feature type="transmembrane region" description="Helical" evidence="6">
    <location>
        <begin position="527"/>
        <end position="549"/>
    </location>
</feature>
<name>A0A6A5XQU5_9PLEO</name>
<evidence type="ECO:0000256" key="6">
    <source>
        <dbReference type="SAM" id="Phobius"/>
    </source>
</evidence>
<evidence type="ECO:0000313" key="7">
    <source>
        <dbReference type="EMBL" id="KAF2015266.1"/>
    </source>
</evidence>
<evidence type="ECO:0000256" key="1">
    <source>
        <dbReference type="ARBA" id="ARBA00004141"/>
    </source>
</evidence>
<feature type="region of interest" description="Disordered" evidence="5">
    <location>
        <begin position="1"/>
        <end position="32"/>
    </location>
</feature>
<feature type="region of interest" description="Disordered" evidence="5">
    <location>
        <begin position="745"/>
        <end position="799"/>
    </location>
</feature>
<feature type="transmembrane region" description="Helical" evidence="6">
    <location>
        <begin position="75"/>
        <end position="98"/>
    </location>
</feature>
<keyword evidence="2 6" id="KW-0812">Transmembrane</keyword>
<accession>A0A6A5XQU5</accession>
<feature type="transmembrane region" description="Helical" evidence="6">
    <location>
        <begin position="872"/>
        <end position="895"/>
    </location>
</feature>
<feature type="region of interest" description="Disordered" evidence="5">
    <location>
        <begin position="705"/>
        <end position="726"/>
    </location>
</feature>
<keyword evidence="8" id="KW-1185">Reference proteome</keyword>
<dbReference type="PANTHER" id="PTHR34144:SF8">
    <property type="entry name" value="GLYCOSYLTRANSFERASE FAMILY 69 PROTEIN"/>
    <property type="match status" value="1"/>
</dbReference>
<gene>
    <name evidence="7" type="ORF">BU24DRAFT_432911</name>
</gene>
<feature type="compositionally biased region" description="Polar residues" evidence="5">
    <location>
        <begin position="748"/>
        <end position="762"/>
    </location>
</feature>
<dbReference type="GO" id="GO:0046873">
    <property type="term" value="F:metal ion transmembrane transporter activity"/>
    <property type="evidence" value="ECO:0007669"/>
    <property type="project" value="InterPro"/>
</dbReference>
<evidence type="ECO:0000256" key="3">
    <source>
        <dbReference type="ARBA" id="ARBA00022989"/>
    </source>
</evidence>
<evidence type="ECO:0000256" key="2">
    <source>
        <dbReference type="ARBA" id="ARBA00022692"/>
    </source>
</evidence>
<evidence type="ECO:0000256" key="4">
    <source>
        <dbReference type="ARBA" id="ARBA00023136"/>
    </source>
</evidence>
<evidence type="ECO:0000313" key="8">
    <source>
        <dbReference type="Proteomes" id="UP000799778"/>
    </source>
</evidence>
<dbReference type="OrthoDB" id="262547at2759"/>
<keyword evidence="7" id="KW-0808">Transferase</keyword>
<feature type="compositionally biased region" description="Polar residues" evidence="5">
    <location>
        <begin position="705"/>
        <end position="716"/>
    </location>
</feature>
<feature type="transmembrane region" description="Helical" evidence="6">
    <location>
        <begin position="561"/>
        <end position="584"/>
    </location>
</feature>
<feature type="region of interest" description="Disordered" evidence="5">
    <location>
        <begin position="602"/>
        <end position="644"/>
    </location>
</feature>
<dbReference type="GO" id="GO:0016020">
    <property type="term" value="C:membrane"/>
    <property type="evidence" value="ECO:0007669"/>
    <property type="project" value="UniProtKB-SubCell"/>
</dbReference>